<evidence type="ECO:0000313" key="2">
    <source>
        <dbReference type="Proteomes" id="UP001056120"/>
    </source>
</evidence>
<sequence>MGNLVFIKWNYSVVLLVQVDMDMNYHDNQYYDEPCNNCGFTGHWVQDFLEYNQYGGGPEYPSYPKEYNQDYHPRRPPDQDNYQSEPDPIRADMMELAKVVHEVVQQQDNQAKAHQALIDQVAHLTKIVGSIIKEVGKPCSAHQSYSSETTNSAHLKAVSFNSSFEYTAHEPNPPPVVKRKVEYSDSESELNQDFISQNNLKTENVNKPVRITFPNAIIKPFSKEKDPTQDER</sequence>
<dbReference type="EMBL" id="CM042041">
    <property type="protein sequence ID" value="KAI3712081.1"/>
    <property type="molecule type" value="Genomic_DNA"/>
</dbReference>
<comment type="caution">
    <text evidence="1">The sequence shown here is derived from an EMBL/GenBank/DDBJ whole genome shotgun (WGS) entry which is preliminary data.</text>
</comment>
<reference evidence="2" key="1">
    <citation type="journal article" date="2022" name="Mol. Ecol. Resour.">
        <title>The genomes of chicory, endive, great burdock and yacon provide insights into Asteraceae palaeo-polyploidization history and plant inulin production.</title>
        <authorList>
            <person name="Fan W."/>
            <person name="Wang S."/>
            <person name="Wang H."/>
            <person name="Wang A."/>
            <person name="Jiang F."/>
            <person name="Liu H."/>
            <person name="Zhao H."/>
            <person name="Xu D."/>
            <person name="Zhang Y."/>
        </authorList>
    </citation>
    <scope>NUCLEOTIDE SEQUENCE [LARGE SCALE GENOMIC DNA]</scope>
    <source>
        <strain evidence="2">cv. Yunnan</strain>
    </source>
</reference>
<keyword evidence="2" id="KW-1185">Reference proteome</keyword>
<evidence type="ECO:0000313" key="1">
    <source>
        <dbReference type="EMBL" id="KAI3712081.1"/>
    </source>
</evidence>
<reference evidence="1 2" key="2">
    <citation type="journal article" date="2022" name="Mol. Ecol. Resour.">
        <title>The genomes of chicory, endive, great burdock and yacon provide insights into Asteraceae paleo-polyploidization history and plant inulin production.</title>
        <authorList>
            <person name="Fan W."/>
            <person name="Wang S."/>
            <person name="Wang H."/>
            <person name="Wang A."/>
            <person name="Jiang F."/>
            <person name="Liu H."/>
            <person name="Zhao H."/>
            <person name="Xu D."/>
            <person name="Zhang Y."/>
        </authorList>
    </citation>
    <scope>NUCLEOTIDE SEQUENCE [LARGE SCALE GENOMIC DNA]</scope>
    <source>
        <strain evidence="2">cv. Yunnan</strain>
        <tissue evidence="1">Leaves</tissue>
    </source>
</reference>
<proteinExistence type="predicted"/>
<organism evidence="1 2">
    <name type="scientific">Smallanthus sonchifolius</name>
    <dbReference type="NCBI Taxonomy" id="185202"/>
    <lineage>
        <taxon>Eukaryota</taxon>
        <taxon>Viridiplantae</taxon>
        <taxon>Streptophyta</taxon>
        <taxon>Embryophyta</taxon>
        <taxon>Tracheophyta</taxon>
        <taxon>Spermatophyta</taxon>
        <taxon>Magnoliopsida</taxon>
        <taxon>eudicotyledons</taxon>
        <taxon>Gunneridae</taxon>
        <taxon>Pentapetalae</taxon>
        <taxon>asterids</taxon>
        <taxon>campanulids</taxon>
        <taxon>Asterales</taxon>
        <taxon>Asteraceae</taxon>
        <taxon>Asteroideae</taxon>
        <taxon>Heliantheae alliance</taxon>
        <taxon>Millerieae</taxon>
        <taxon>Smallanthus</taxon>
    </lineage>
</organism>
<gene>
    <name evidence="1" type="ORF">L1987_70630</name>
</gene>
<accession>A0ACB9AQS2</accession>
<name>A0ACB9AQS2_9ASTR</name>
<protein>
    <submittedName>
        <fullName evidence="1">Uncharacterized protein</fullName>
    </submittedName>
</protein>
<dbReference type="Proteomes" id="UP001056120">
    <property type="component" value="Linkage Group LG24"/>
</dbReference>